<dbReference type="AlphaFoldDB" id="A0A7X5ZGM8"/>
<dbReference type="InterPro" id="IPR050266">
    <property type="entry name" value="AB_hydrolase_sf"/>
</dbReference>
<dbReference type="Gene3D" id="3.40.50.1820">
    <property type="entry name" value="alpha/beta hydrolase"/>
    <property type="match status" value="1"/>
</dbReference>
<dbReference type="GO" id="GO:0016020">
    <property type="term" value="C:membrane"/>
    <property type="evidence" value="ECO:0007669"/>
    <property type="project" value="TreeGrafter"/>
</dbReference>
<dbReference type="NCBIfam" id="NF002938">
    <property type="entry name" value="PRK03592.1"/>
    <property type="match status" value="1"/>
</dbReference>
<dbReference type="PANTHER" id="PTHR43798">
    <property type="entry name" value="MONOACYLGLYCEROL LIPASE"/>
    <property type="match status" value="1"/>
</dbReference>
<keyword evidence="3" id="KW-1185">Reference proteome</keyword>
<protein>
    <submittedName>
        <fullName evidence="2">Haloalkane dehalogenase</fullName>
        <ecNumber evidence="2">3.8.1.5</ecNumber>
    </submittedName>
</protein>
<dbReference type="InterPro" id="IPR029058">
    <property type="entry name" value="AB_hydrolase_fold"/>
</dbReference>
<sequence>MSYVDVGEGRPIVFLHGNPTWSYVWRNVIPYVKGNGRCLAPDLIGMGLSGLSPSGSYRFHDHVRYLDAWFGKMNLGEKIVLVSHDWGTALASYWASRYRSRVAGFAYMEGIIRPSRWSEFPDGMRKMFQALRSPVGRKMIMEENLFIEGIFPHTVIEKMDDETMNGYRMPYRDPERREAMLAWPRELPINGEPEEVADIVTSASEWIARSDIPKLLIAGDPGAALSGAALDYARSWSNQKEVKVKGSHVLQEDSPRDIGQALSEFIGNLP</sequence>
<keyword evidence="2" id="KW-0378">Hydrolase</keyword>
<evidence type="ECO:0000259" key="1">
    <source>
        <dbReference type="Pfam" id="PF00561"/>
    </source>
</evidence>
<gene>
    <name evidence="2" type="ORF">HBF25_00750</name>
</gene>
<dbReference type="PRINTS" id="PR00412">
    <property type="entry name" value="EPOXHYDRLASE"/>
</dbReference>
<name>A0A7X5ZGM8_9GAMM</name>
<reference evidence="2 3" key="1">
    <citation type="submission" date="2020-03" db="EMBL/GenBank/DDBJ databases">
        <authorList>
            <person name="Lai Q."/>
        </authorList>
    </citation>
    <scope>NUCLEOTIDE SEQUENCE [LARGE SCALE GENOMIC DNA]</scope>
    <source>
        <strain evidence="2 3">CCUG 25036</strain>
    </source>
</reference>
<proteinExistence type="predicted"/>
<dbReference type="PANTHER" id="PTHR43798:SF33">
    <property type="entry name" value="HYDROLASE, PUTATIVE (AFU_ORTHOLOGUE AFUA_2G14860)-RELATED"/>
    <property type="match status" value="1"/>
</dbReference>
<comment type="caution">
    <text evidence="2">The sequence shown here is derived from an EMBL/GenBank/DDBJ whole genome shotgun (WGS) entry which is preliminary data.</text>
</comment>
<dbReference type="InterPro" id="IPR000639">
    <property type="entry name" value="Epox_hydrolase-like"/>
</dbReference>
<organism evidence="2 3">
    <name type="scientific">Luteibacter anthropi</name>
    <dbReference type="NCBI Taxonomy" id="564369"/>
    <lineage>
        <taxon>Bacteria</taxon>
        <taxon>Pseudomonadati</taxon>
        <taxon>Pseudomonadota</taxon>
        <taxon>Gammaproteobacteria</taxon>
        <taxon>Lysobacterales</taxon>
        <taxon>Rhodanobacteraceae</taxon>
        <taxon>Luteibacter</taxon>
    </lineage>
</organism>
<accession>A0A7X5ZGM8</accession>
<dbReference type="Proteomes" id="UP000490980">
    <property type="component" value="Unassembled WGS sequence"/>
</dbReference>
<feature type="domain" description="AB hydrolase-1" evidence="1">
    <location>
        <begin position="11"/>
        <end position="126"/>
    </location>
</feature>
<dbReference type="GO" id="GO:0018786">
    <property type="term" value="F:haloalkane dehalogenase activity"/>
    <property type="evidence" value="ECO:0007669"/>
    <property type="project" value="UniProtKB-EC"/>
</dbReference>
<evidence type="ECO:0000313" key="2">
    <source>
        <dbReference type="EMBL" id="NII04908.1"/>
    </source>
</evidence>
<dbReference type="SUPFAM" id="SSF53474">
    <property type="entry name" value="alpha/beta-Hydrolases"/>
    <property type="match status" value="1"/>
</dbReference>
<evidence type="ECO:0000313" key="3">
    <source>
        <dbReference type="Proteomes" id="UP000490980"/>
    </source>
</evidence>
<dbReference type="EMBL" id="JAARLZ010000001">
    <property type="protein sequence ID" value="NII04908.1"/>
    <property type="molecule type" value="Genomic_DNA"/>
</dbReference>
<dbReference type="EC" id="3.8.1.5" evidence="2"/>
<dbReference type="InterPro" id="IPR000073">
    <property type="entry name" value="AB_hydrolase_1"/>
</dbReference>
<dbReference type="Pfam" id="PF00561">
    <property type="entry name" value="Abhydrolase_1"/>
    <property type="match status" value="1"/>
</dbReference>